<reference evidence="3 4" key="1">
    <citation type="journal article" date="2018" name="Mol. Biol. Evol.">
        <title>Analysis of the draft genome of the red seaweed Gracilariopsis chorda provides insights into genome size evolution in Rhodophyta.</title>
        <authorList>
            <person name="Lee J."/>
            <person name="Yang E.C."/>
            <person name="Graf L."/>
            <person name="Yang J.H."/>
            <person name="Qiu H."/>
            <person name="Zel Zion U."/>
            <person name="Chan C.X."/>
            <person name="Stephens T.G."/>
            <person name="Weber A.P.M."/>
            <person name="Boo G.H."/>
            <person name="Boo S.M."/>
            <person name="Kim K.M."/>
            <person name="Shin Y."/>
            <person name="Jung M."/>
            <person name="Lee S.J."/>
            <person name="Yim H.S."/>
            <person name="Lee J.H."/>
            <person name="Bhattacharya D."/>
            <person name="Yoon H.S."/>
        </authorList>
    </citation>
    <scope>NUCLEOTIDE SEQUENCE [LARGE SCALE GENOMIC DNA]</scope>
    <source>
        <strain evidence="3 4">SKKU-2015</strain>
        <tissue evidence="3">Whole body</tissue>
    </source>
</reference>
<dbReference type="InterPro" id="IPR050834">
    <property type="entry name" value="Glycosyltransf_2"/>
</dbReference>
<feature type="domain" description="Glycosyltransferase 2-like" evidence="2">
    <location>
        <begin position="66"/>
        <end position="167"/>
    </location>
</feature>
<dbReference type="Gene3D" id="3.90.550.10">
    <property type="entry name" value="Spore Coat Polysaccharide Biosynthesis Protein SpsA, Chain A"/>
    <property type="match status" value="1"/>
</dbReference>
<protein>
    <submittedName>
        <fullName evidence="3">Putative 55.3 kDa protein in thcA 5'region</fullName>
    </submittedName>
</protein>
<proteinExistence type="predicted"/>
<dbReference type="PANTHER" id="PTHR43685:SF3">
    <property type="entry name" value="SLR2126 PROTEIN"/>
    <property type="match status" value="1"/>
</dbReference>
<keyword evidence="1" id="KW-0812">Transmembrane</keyword>
<evidence type="ECO:0000259" key="2">
    <source>
        <dbReference type="Pfam" id="PF00535"/>
    </source>
</evidence>
<evidence type="ECO:0000313" key="4">
    <source>
        <dbReference type="Proteomes" id="UP000247409"/>
    </source>
</evidence>
<gene>
    <name evidence="3" type="ORF">BWQ96_09226</name>
</gene>
<dbReference type="Proteomes" id="UP000247409">
    <property type="component" value="Unassembled WGS sequence"/>
</dbReference>
<dbReference type="SUPFAM" id="SSF53448">
    <property type="entry name" value="Nucleotide-diphospho-sugar transferases"/>
    <property type="match status" value="1"/>
</dbReference>
<feature type="transmembrane region" description="Helical" evidence="1">
    <location>
        <begin position="20"/>
        <end position="40"/>
    </location>
</feature>
<keyword evidence="4" id="KW-1185">Reference proteome</keyword>
<organism evidence="3 4">
    <name type="scientific">Gracilariopsis chorda</name>
    <dbReference type="NCBI Taxonomy" id="448386"/>
    <lineage>
        <taxon>Eukaryota</taxon>
        <taxon>Rhodophyta</taxon>
        <taxon>Florideophyceae</taxon>
        <taxon>Rhodymeniophycidae</taxon>
        <taxon>Gracilariales</taxon>
        <taxon>Gracilariaceae</taxon>
        <taxon>Gracilariopsis</taxon>
    </lineage>
</organism>
<keyword evidence="1" id="KW-1133">Transmembrane helix</keyword>
<evidence type="ECO:0000256" key="1">
    <source>
        <dbReference type="SAM" id="Phobius"/>
    </source>
</evidence>
<dbReference type="PANTHER" id="PTHR43685">
    <property type="entry name" value="GLYCOSYLTRANSFERASE"/>
    <property type="match status" value="1"/>
</dbReference>
<accession>A0A2V3IG68</accession>
<name>A0A2V3IG68_9FLOR</name>
<dbReference type="STRING" id="448386.A0A2V3IG68"/>
<dbReference type="InterPro" id="IPR001173">
    <property type="entry name" value="Glyco_trans_2-like"/>
</dbReference>
<keyword evidence="1" id="KW-0472">Membrane</keyword>
<dbReference type="InterPro" id="IPR029044">
    <property type="entry name" value="Nucleotide-diphossugar_trans"/>
</dbReference>
<dbReference type="Pfam" id="PF00535">
    <property type="entry name" value="Glycos_transf_2"/>
    <property type="match status" value="1"/>
</dbReference>
<sequence>MISHCPGAVRSAPCRLLVPLYWLLGLLTGISFFVGTCFPVKPNHKSRKELKAISSSPVPSVSGLVVVIPAFIRSRSEARVLRSAVEVVLRSKTFVIVVDDYSPFKFSLPSDANTTIIRHKFNLGPAGARNTGIMKALQMGASSIALTDSDCVPTPQWAVKHAQLQQECPGLWAGRTVAKAADVISVYHERTGTLSPFASEKGVFYAPTCNLSISRVVASKLLFDTSFPSPAFEDVTYCCRARELGHEVKLCPKAVVKHAFDNSVTGLMKQFWKYGRGFPLAYTKDPSIGDWLSHSYPVWSARGGDGSLD</sequence>
<evidence type="ECO:0000313" key="3">
    <source>
        <dbReference type="EMBL" id="PXF41061.1"/>
    </source>
</evidence>
<comment type="caution">
    <text evidence="3">The sequence shown here is derived from an EMBL/GenBank/DDBJ whole genome shotgun (WGS) entry which is preliminary data.</text>
</comment>
<dbReference type="AlphaFoldDB" id="A0A2V3IG68"/>
<dbReference type="EMBL" id="NBIV01000238">
    <property type="protein sequence ID" value="PXF41061.1"/>
    <property type="molecule type" value="Genomic_DNA"/>
</dbReference>
<feature type="transmembrane region" description="Helical" evidence="1">
    <location>
        <begin position="52"/>
        <end position="72"/>
    </location>
</feature>